<dbReference type="OrthoDB" id="4178270at2"/>
<dbReference type="SUPFAM" id="SSF89372">
    <property type="entry name" value="Fucose-specific lectin"/>
    <property type="match status" value="1"/>
</dbReference>
<accession>A0A543J718</accession>
<dbReference type="InterPro" id="IPR058502">
    <property type="entry name" value="PLL-like_beta-prop"/>
</dbReference>
<dbReference type="Proteomes" id="UP000316628">
    <property type="component" value="Unassembled WGS sequence"/>
</dbReference>
<evidence type="ECO:0000259" key="1">
    <source>
        <dbReference type="Pfam" id="PF26607"/>
    </source>
</evidence>
<name>A0A543J718_9PSEU</name>
<feature type="domain" description="PLL-like beta propeller" evidence="1">
    <location>
        <begin position="466"/>
        <end position="701"/>
    </location>
</feature>
<proteinExistence type="predicted"/>
<evidence type="ECO:0000313" key="2">
    <source>
        <dbReference type="EMBL" id="TQM78624.1"/>
    </source>
</evidence>
<protein>
    <recommendedName>
        <fullName evidence="1">PLL-like beta propeller domain-containing protein</fullName>
    </recommendedName>
</protein>
<reference evidence="2 3" key="1">
    <citation type="submission" date="2019-06" db="EMBL/GenBank/DDBJ databases">
        <title>Sequencing the genomes of 1000 actinobacteria strains.</title>
        <authorList>
            <person name="Klenk H.-P."/>
        </authorList>
    </citation>
    <scope>NUCLEOTIDE SEQUENCE [LARGE SCALE GENOMIC DNA]</scope>
    <source>
        <strain evidence="2 3">DSM 45456</strain>
    </source>
</reference>
<gene>
    <name evidence="2" type="ORF">FHX81_0898</name>
</gene>
<dbReference type="PROSITE" id="PS51318">
    <property type="entry name" value="TAT"/>
    <property type="match status" value="1"/>
</dbReference>
<evidence type="ECO:0000313" key="3">
    <source>
        <dbReference type="Proteomes" id="UP000316628"/>
    </source>
</evidence>
<dbReference type="InterPro" id="IPR006311">
    <property type="entry name" value="TAT_signal"/>
</dbReference>
<dbReference type="Pfam" id="PF26607">
    <property type="entry name" value="DUF8189"/>
    <property type="match status" value="1"/>
</dbReference>
<sequence>MSTVESRRGVAVLVTALVALALAVVPGRPAAHADAASRGGDYVPFTVARSVLDTRSGAGGVTGSRGAKSVTTFPVLGVGGIPTSGVSALYLRVVAVTPTADTYLTVWPDGATQPSVSMVNVMATQTLSNGAIVRPGANGRVAVFNSAGTVHVVVEVHGYFTTSTGTTNGGFVPVTPSRVINTNTGLGITAGAIPAGASRTISLATAGVPVGAASVFAQITLSPPAARGYFQATASGTTGVQPLMDYENGINNAAGTAITLGADGKVIVTNKGSGAAHFVVDLMGYATKTSTAGAGLRPVTGRLYAGQIAASSSIDVAVGGTNGLPTRGIAGAALSMQAGGGSVAGALRAWSTGTAEPAATQTQFAANSTHRSSTVIKPGTDGKVRVRNLSSSAITVYIDLEGWFAEPQPVVPVVPDTPVTVVQAPATGGQLVGALEYAYVDNIGRVVIGHQENLDNFGTVQYTVISGNEAFTGRPALNAKPDGSLAVFAQYSDGGDVWSSSQTAPRAATWTGWSDLGGSLAAAPAAVTLANGSTALFAADVDGKLWAHTAGVWRNLGDVDLTGTPVAVQVRDGIQVFGRVSDGTVGTLLFRTDGTTSAWTGLGGTGQGTPSVVVYPGYRLRVFATAADGAITTKVQDAAGVFPAAWDGVGTLVAAGAPSAILDPQLGRTAVVARAADGILHASFETTSGSGVFGDWSPVNTPDLPSATDPATTTVNNGSTPLWTITYRAPNGTVVVYDRRGVPGAAAFGEPTLLAAPR</sequence>
<keyword evidence="3" id="KW-1185">Reference proteome</keyword>
<dbReference type="RefSeq" id="WP_141975333.1">
    <property type="nucleotide sequence ID" value="NZ_VFPP01000001.1"/>
</dbReference>
<dbReference type="AlphaFoldDB" id="A0A543J718"/>
<dbReference type="EMBL" id="VFPP01000001">
    <property type="protein sequence ID" value="TQM78624.1"/>
    <property type="molecule type" value="Genomic_DNA"/>
</dbReference>
<comment type="caution">
    <text evidence="2">The sequence shown here is derived from an EMBL/GenBank/DDBJ whole genome shotgun (WGS) entry which is preliminary data.</text>
</comment>
<organism evidence="2 3">
    <name type="scientific">Saccharothrix saharensis</name>
    <dbReference type="NCBI Taxonomy" id="571190"/>
    <lineage>
        <taxon>Bacteria</taxon>
        <taxon>Bacillati</taxon>
        <taxon>Actinomycetota</taxon>
        <taxon>Actinomycetes</taxon>
        <taxon>Pseudonocardiales</taxon>
        <taxon>Pseudonocardiaceae</taxon>
        <taxon>Saccharothrix</taxon>
    </lineage>
</organism>